<comment type="caution">
    <text evidence="1">The sequence shown here is derived from an EMBL/GenBank/DDBJ whole genome shotgun (WGS) entry which is preliminary data.</text>
</comment>
<keyword evidence="2" id="KW-1185">Reference proteome</keyword>
<reference evidence="1 2" key="1">
    <citation type="submission" date="2009-01" db="EMBL/GenBank/DDBJ databases">
        <authorList>
            <person name="Qin X."/>
            <person name="Bachman B."/>
            <person name="Battles P."/>
            <person name="Bell A."/>
            <person name="Bess C."/>
            <person name="Bickham C."/>
            <person name="Chaboub L."/>
            <person name="Chen D."/>
            <person name="Coyle M."/>
            <person name="Deiros D.R."/>
            <person name="Dinh H."/>
            <person name="Forbes L."/>
            <person name="Fowler G."/>
            <person name="Francisco L."/>
            <person name="Fu Q."/>
            <person name="Gubbala S."/>
            <person name="Hale W."/>
            <person name="Han Y."/>
            <person name="Hemphill L."/>
            <person name="Highlander S.K."/>
            <person name="Hirani K."/>
            <person name="Hogues M."/>
            <person name="Jackson L."/>
            <person name="Jakkamsetti A."/>
            <person name="Javaid M."/>
            <person name="Jiang H."/>
            <person name="Korchina V."/>
            <person name="Kovar C."/>
            <person name="Lara F."/>
            <person name="Lee S."/>
            <person name="Mata R."/>
            <person name="Mathew T."/>
            <person name="Moen C."/>
            <person name="Morales K."/>
            <person name="Munidasa M."/>
            <person name="Nazareth L."/>
            <person name="Ngo R."/>
            <person name="Nguyen L."/>
            <person name="Okwuonu G."/>
            <person name="Ongeri F."/>
            <person name="Patil S."/>
            <person name="Petrosino J."/>
            <person name="Pham C."/>
            <person name="Pham P."/>
            <person name="Pu L.-L."/>
            <person name="Puazo M."/>
            <person name="Raj R."/>
            <person name="Reid J."/>
            <person name="Rouhana J."/>
            <person name="Saada N."/>
            <person name="Shang Y."/>
            <person name="Simmons D."/>
            <person name="Thornton R."/>
            <person name="Warren J."/>
            <person name="Weissenberger G."/>
            <person name="Zhang J."/>
            <person name="Zhang L."/>
            <person name="Zhou C."/>
            <person name="Zhu D."/>
            <person name="Muzny D."/>
            <person name="Worley K."/>
            <person name="Gibbs R."/>
        </authorList>
    </citation>
    <scope>NUCLEOTIDE SEQUENCE [LARGE SCALE GENOMIC DNA]</scope>
    <source>
        <strain evidence="1 2">ATCC 51866</strain>
    </source>
</reference>
<gene>
    <name evidence="1" type="ORF">HMPREF0293_1659</name>
</gene>
<sequence length="35" mass="3877">PREIAVMRGFIDVAGEFEPRVPGVSSMARFLRDNG</sequence>
<feature type="non-terminal residue" evidence="1">
    <location>
        <position position="1"/>
    </location>
</feature>
<protein>
    <submittedName>
        <fullName evidence="1">Uncharacterized protein</fullName>
    </submittedName>
</protein>
<evidence type="ECO:0000313" key="1">
    <source>
        <dbReference type="EMBL" id="EEI62854.1"/>
    </source>
</evidence>
<dbReference type="EMBL" id="ACHF01000046">
    <property type="protein sequence ID" value="EEI62854.1"/>
    <property type="molecule type" value="Genomic_DNA"/>
</dbReference>
<evidence type="ECO:0000313" key="2">
    <source>
        <dbReference type="Proteomes" id="UP000006237"/>
    </source>
</evidence>
<name>A0ABP2DT83_9CORY</name>
<accession>A0ABP2DT83</accession>
<proteinExistence type="predicted"/>
<dbReference type="Proteomes" id="UP000006237">
    <property type="component" value="Unassembled WGS sequence"/>
</dbReference>
<organism evidence="1 2">
    <name type="scientific">Corynebacterium glucuronolyticum ATCC 51866</name>
    <dbReference type="NCBI Taxonomy" id="548478"/>
    <lineage>
        <taxon>Bacteria</taxon>
        <taxon>Bacillati</taxon>
        <taxon>Actinomycetota</taxon>
        <taxon>Actinomycetes</taxon>
        <taxon>Mycobacteriales</taxon>
        <taxon>Corynebacteriaceae</taxon>
        <taxon>Corynebacterium</taxon>
    </lineage>
</organism>